<sequence>MSEDQTRIAELIRPWLRRQRDAEDVAELIAQLVHPRVETADHTDPPD</sequence>
<name>A0A076G7E0_9CAUD</name>
<dbReference type="EMBL" id="KM083128">
    <property type="protein sequence ID" value="AII28212.1"/>
    <property type="molecule type" value="Genomic_DNA"/>
</dbReference>
<gene>
    <name evidence="1" type="primary">68</name>
    <name evidence="1" type="ORF">PBI_SPARKY_68</name>
</gene>
<evidence type="ECO:0000313" key="2">
    <source>
        <dbReference type="Proteomes" id="UP000028659"/>
    </source>
</evidence>
<dbReference type="GeneID" id="23680235"/>
<accession>A0A076G7E0</accession>
<dbReference type="Proteomes" id="UP000028659">
    <property type="component" value="Genome"/>
</dbReference>
<keyword evidence="2" id="KW-1185">Reference proteome</keyword>
<protein>
    <submittedName>
        <fullName evidence="1">Uncharacterized protein</fullName>
    </submittedName>
</protein>
<dbReference type="KEGG" id="vg:23680235"/>
<reference evidence="1 2" key="1">
    <citation type="submission" date="2014-07" db="EMBL/GenBank/DDBJ databases">
        <authorList>
            <person name="Simmons-Yager K."/>
            <person name="Taylor B.J."/>
            <person name="Thorniley A.J."/>
            <person name="Dasenko M.A."/>
            <person name="Denver D.R."/>
            <person name="Garcia-Ruiz H."/>
            <person name="Hoyer J.S."/>
            <person name="Jogdeo S."/>
            <person name="Sullivan C.M."/>
            <person name="Peterson M.R."/>
            <person name="Rowley E.R."/>
            <person name="Schnitzler C.E."/>
            <person name="Vining K.J."/>
            <person name="Almabruk K.H."/>
            <person name="Banawas S."/>
            <person name="Beatty C."/>
            <person name="Bullock C.J."/>
            <person name="Cappellazzi J.E."/>
            <person name="Chagani S.E."/>
            <person name="Chatterjee P."/>
            <person name="Cram E.D."/>
            <person name="Elorriaga M.E.S.T.E.F.A."/>
            <person name="Esser M."/>
            <person name="Fellows E.J."/>
            <person name="Garcia G.R."/>
            <person name="Gullaba J.M."/>
            <person name="Kinsley M.A."/>
            <person name="Luo F."/>
            <person name="Mcginnis M."/>
            <person name="Paquette C.E."/>
            <person name="Reddekopp R.L."/>
            <person name="Rosen K.L."/>
            <person name="Sahlfeld L.M."/>
            <person name="Vondras A.M."/>
            <person name="Wang J.X."/>
            <person name="Weiss E.S."/>
            <person name="Wernick R."/>
            <person name="Abuelizz H.A."/>
            <person name="Amaro Y."/>
            <person name="Archer C.L."/>
            <person name="Basu A."/>
            <person name="Bellinger M.R."/>
            <person name="Johnson S.F."/>
            <person name="Kitchen S.A."/>
            <person name="Li M."/>
            <person name="Morey-Castro K.E."/>
            <person name="Lavalleur H.J."/>
            <person name="Rangel L.J."/>
            <person name="Ree J.F."/>
            <person name="Shay S.D."/>
            <person name="Sheng Y."/>
            <person name="Smyth J.C."/>
            <person name="Stamm E.A."/>
            <person name="Taylor C.R."/>
            <person name="Vining O.B."/>
            <person name="Wanzeck K.M."/>
            <person name="Watson G."/>
            <person name="Bruck A.J."/>
            <person name="Anders K.R."/>
            <person name="Braun M.A."/>
            <person name="Delesalle V.A."/>
            <person name="Hughes L.E."/>
            <person name="Ware V.C."/>
            <person name="Bradley K.W."/>
            <person name="Barker L.P."/>
            <person name="Asai D.J."/>
            <person name="Bowman C.A."/>
            <person name="Russell D.A."/>
            <person name="Pope W.H."/>
            <person name="Jacobs-Sera D."/>
            <person name="Hendrix R.W."/>
            <person name="Hatfull G.F."/>
        </authorList>
    </citation>
    <scope>NUCLEOTIDE SEQUENCE [LARGE SCALE GENOMIC DNA]</scope>
</reference>
<organism evidence="1 2">
    <name type="scientific">Mycobacterium phage Sparky</name>
    <dbReference type="NCBI Taxonomy" id="1527493"/>
    <lineage>
        <taxon>Viruses</taxon>
        <taxon>Duplodnaviria</taxon>
        <taxon>Heunggongvirae</taxon>
        <taxon>Uroviricota</taxon>
        <taxon>Caudoviricetes</taxon>
        <taxon>Sparkyvirus</taxon>
        <taxon>Sparkyvirus sparky</taxon>
    </lineage>
</organism>
<evidence type="ECO:0000313" key="1">
    <source>
        <dbReference type="EMBL" id="AII28212.1"/>
    </source>
</evidence>
<proteinExistence type="predicted"/>
<dbReference type="RefSeq" id="YP_009125447.1">
    <property type="nucleotide sequence ID" value="NC_026597.1"/>
</dbReference>